<reference evidence="2 3" key="1">
    <citation type="submission" date="2022-09" db="EMBL/GenBank/DDBJ databases">
        <title>Xylan utilization by haloarchaea-nanohaloarchaea associations.</title>
        <authorList>
            <person name="Yakimov M."/>
        </authorList>
    </citation>
    <scope>NUCLEOTIDE SEQUENCE [LARGE SCALE GENOMIC DNA]</scope>
    <source>
        <strain evidence="2 3">SVXNc</strain>
    </source>
</reference>
<dbReference type="Pfam" id="PF00300">
    <property type="entry name" value="His_Phos_1"/>
    <property type="match status" value="1"/>
</dbReference>
<dbReference type="SMART" id="SM00855">
    <property type="entry name" value="PGAM"/>
    <property type="match status" value="1"/>
</dbReference>
<keyword evidence="3" id="KW-1185">Reference proteome</keyword>
<organism evidence="2 3">
    <name type="scientific">Candidatus Nanohalococcus occultus</name>
    <dbReference type="NCBI Taxonomy" id="2978047"/>
    <lineage>
        <taxon>Archaea</taxon>
        <taxon>Candidatus Nanohalarchaeota</taxon>
        <taxon>Candidatus Nanohalarchaeota incertae sedis</taxon>
        <taxon>Candidatus Nanohalococcus</taxon>
    </lineage>
</organism>
<dbReference type="Gene3D" id="3.40.50.1240">
    <property type="entry name" value="Phosphoglycerate mutase-like"/>
    <property type="match status" value="1"/>
</dbReference>
<name>A0ABY8CJQ0_9ARCH</name>
<keyword evidence="1" id="KW-0378">Hydrolase</keyword>
<accession>A0ABY8CJQ0</accession>
<dbReference type="InterPro" id="IPR029033">
    <property type="entry name" value="His_PPase_superfam"/>
</dbReference>
<dbReference type="InterPro" id="IPR051695">
    <property type="entry name" value="Phosphoglycerate_Mutase"/>
</dbReference>
<dbReference type="PANTHER" id="PTHR46517">
    <property type="entry name" value="FRUCTOSE-2,6-BISPHOSPHATASE TIGAR"/>
    <property type="match status" value="1"/>
</dbReference>
<dbReference type="PANTHER" id="PTHR46517:SF1">
    <property type="entry name" value="FRUCTOSE-2,6-BISPHOSPHATASE TIGAR"/>
    <property type="match status" value="1"/>
</dbReference>
<evidence type="ECO:0000313" key="3">
    <source>
        <dbReference type="Proteomes" id="UP001218034"/>
    </source>
</evidence>
<gene>
    <name evidence="2" type="primary">phoE</name>
    <name evidence="2" type="ORF">SVXNc_0907</name>
</gene>
<dbReference type="GeneID" id="90590344"/>
<dbReference type="CDD" id="cd07067">
    <property type="entry name" value="HP_PGM_like"/>
    <property type="match status" value="1"/>
</dbReference>
<sequence length="198" mass="22688">MCVVLIRHGETEHNAKDSITGQLDVSLNKYGVEQAEKAANRLEKYSFDAAYSSDLERTYETTKIIAERHGLEPQRYKEFRERGFGEHEGRPKDDWRKVVREHDGDRHFLKPDGGESLREVGERFVGKLDELREKHGEDETILVGGHSVALKATLMEILNLSGEGYNKLSQDNTGLTEIKHSEKRGWKLVRMNDTAHLE</sequence>
<dbReference type="RefSeq" id="WP_347721741.1">
    <property type="nucleotide sequence ID" value="NZ_CP104395.1"/>
</dbReference>
<evidence type="ECO:0000256" key="1">
    <source>
        <dbReference type="ARBA" id="ARBA00022801"/>
    </source>
</evidence>
<dbReference type="Proteomes" id="UP001218034">
    <property type="component" value="Chromosome"/>
</dbReference>
<protein>
    <submittedName>
        <fullName evidence="2">Broad specificity phosphatase PhoE or related phosphatase</fullName>
    </submittedName>
</protein>
<dbReference type="InterPro" id="IPR001345">
    <property type="entry name" value="PG/BPGM_mutase_AS"/>
</dbReference>
<proteinExistence type="predicted"/>
<evidence type="ECO:0000313" key="2">
    <source>
        <dbReference type="EMBL" id="WEL19911.1"/>
    </source>
</evidence>
<dbReference type="SUPFAM" id="SSF53254">
    <property type="entry name" value="Phosphoglycerate mutase-like"/>
    <property type="match status" value="1"/>
</dbReference>
<dbReference type="InterPro" id="IPR013078">
    <property type="entry name" value="His_Pase_superF_clade-1"/>
</dbReference>
<dbReference type="PROSITE" id="PS00175">
    <property type="entry name" value="PG_MUTASE"/>
    <property type="match status" value="1"/>
</dbReference>
<dbReference type="EMBL" id="CP104395">
    <property type="protein sequence ID" value="WEL19911.1"/>
    <property type="molecule type" value="Genomic_DNA"/>
</dbReference>